<keyword evidence="1" id="KW-1133">Transmembrane helix</keyword>
<reference evidence="3" key="1">
    <citation type="submission" date="2022-08" db="EMBL/GenBank/DDBJ databases">
        <title>Novel sulfate-reducing endosymbionts in the free-living metamonad Anaeramoeba.</title>
        <authorList>
            <person name="Jerlstrom-Hultqvist J."/>
            <person name="Cepicka I."/>
            <person name="Gallot-Lavallee L."/>
            <person name="Salas-Leiva D."/>
            <person name="Curtis B.A."/>
            <person name="Zahonova K."/>
            <person name="Pipaliya S."/>
            <person name="Dacks J."/>
            <person name="Roger A.J."/>
        </authorList>
    </citation>
    <scope>NUCLEOTIDE SEQUENCE</scope>
    <source>
        <strain evidence="3">Schooner1</strain>
    </source>
</reference>
<keyword evidence="1" id="KW-0812">Transmembrane</keyword>
<dbReference type="InterPro" id="IPR052326">
    <property type="entry name" value="Diff-Dev_Assoc_Protein"/>
</dbReference>
<dbReference type="Proteomes" id="UP001150062">
    <property type="component" value="Unassembled WGS sequence"/>
</dbReference>
<keyword evidence="4" id="KW-1185">Reference proteome</keyword>
<keyword evidence="1" id="KW-0472">Membrane</keyword>
<dbReference type="EMBL" id="JAOAOG010000173">
    <property type="protein sequence ID" value="KAJ6242962.1"/>
    <property type="molecule type" value="Genomic_DNA"/>
</dbReference>
<name>A0ABQ8YEB9_9EUKA</name>
<evidence type="ECO:0000313" key="4">
    <source>
        <dbReference type="Proteomes" id="UP001150062"/>
    </source>
</evidence>
<evidence type="ECO:0000256" key="2">
    <source>
        <dbReference type="SAM" id="SignalP"/>
    </source>
</evidence>
<gene>
    <name evidence="3" type="ORF">M0813_02819</name>
</gene>
<protein>
    <submittedName>
        <fullName evidence="3">Dd-gdca protein</fullName>
    </submittedName>
</protein>
<feature type="chain" id="PRO_5046538382" evidence="2">
    <location>
        <begin position="18"/>
        <end position="2127"/>
    </location>
</feature>
<comment type="caution">
    <text evidence="3">The sequence shown here is derived from an EMBL/GenBank/DDBJ whole genome shotgun (WGS) entry which is preliminary data.</text>
</comment>
<dbReference type="PANTHER" id="PTHR33459:SF7">
    <property type="entry name" value="DD-GDCA PROTEIN"/>
    <property type="match status" value="1"/>
</dbReference>
<dbReference type="PANTHER" id="PTHR33459">
    <property type="entry name" value="DD-GDCA PROTEIN"/>
    <property type="match status" value="1"/>
</dbReference>
<feature type="signal peptide" evidence="2">
    <location>
        <begin position="1"/>
        <end position="17"/>
    </location>
</feature>
<evidence type="ECO:0000256" key="1">
    <source>
        <dbReference type="SAM" id="Phobius"/>
    </source>
</evidence>
<accession>A0ABQ8YEB9</accession>
<keyword evidence="2" id="KW-0732">Signal</keyword>
<feature type="transmembrane region" description="Helical" evidence="1">
    <location>
        <begin position="2093"/>
        <end position="2113"/>
    </location>
</feature>
<evidence type="ECO:0000313" key="3">
    <source>
        <dbReference type="EMBL" id="KAJ6242962.1"/>
    </source>
</evidence>
<organism evidence="3 4">
    <name type="scientific">Anaeramoeba flamelloides</name>
    <dbReference type="NCBI Taxonomy" id="1746091"/>
    <lineage>
        <taxon>Eukaryota</taxon>
        <taxon>Metamonada</taxon>
        <taxon>Anaeramoebidae</taxon>
        <taxon>Anaeramoeba</taxon>
    </lineage>
</organism>
<sequence>MKIVFLLLFFFFLSSLGVSTTPTSKTVEPESSCSNRIYRGLSDVCNRTQNIYCYDNLFCLNNKCERDNTGASCTQNTDCYGGLCVKGKCSGMKDCGDQCTDDIECWSGTCTGGICVGLQFEQACEPTKAYGRQCDKGLYCDSITSTCAQVIEGGKECYSHVKPNFIDAGVVCEASYICDIDLNNATSGKCVRKYSKAHGESCQSSLVCELGHGCQNNVCKKSPQTCDNANKLYCPSGSQCLCSSSEGEIESGLSATAGTCSDFVNYDCLYWNAMLLMCAQDNGCQDETKYVDGTCLYQNCFDYLEENECCKSINHNSTYYVNNNMKCKTCNLDISYSVAGEDCDESENKLCFDNLWCNSTNKCQKDNTGESCNQGNDCYGGLCVNGRCQISKLNGDECNFVEECKSGDCSKGYCKGKSEGTECDPMKTGGEDCDVGLFCDSATSKCIKSILPGKECTSHLEPYFMDWYNACTPGYICDYDDISFTTGTCKLAFGGVEGDNCGSSLTCNMGLACIDMVCNSTYKKCDYSTKFCPYGQVCKCHDNHVSGVCIELANQECQDEVEELISCAQVYSCSIDEEFGKGTCLSLNCFDYVRRWECCLNRKHEDTYYVNNGIDCETCPTVMNYVGVGSTCGSGSNNYCYENLWCNEESKVCQKDNAGADCAKGSDCYGAICANGTCSSKKQAGDSCTVDDECWGNNCSQTLKKCIGAQYNEKCDPSVYYGHTCGEGLYCDSTKLTCQYQLFEGENCLAKIQPYYMEFDIVCRGGLICDYNQDLTLGICRALYSSTIGEDCGSSKICENGLACQDFQCTDTFSKCDENTLACPEGYVCECNTNKLDGSCKQVYNSDCQKPAISLLYCLQQYNCRIETDYVKGTCAYDNCFEKIQNLECCKQDGYETTYFLNNGMNCKKCSTIDTYVGLNEKCDFANNILCNRNLWCNSNTGKCEKDNTGTECTKGSECYGGICSKGKCSVMKANGDDCASDGECYSGNCNDQNVCRGLAHTAACDPSKIGGHQCDIALFCDSLTHTCIPQIQNGKECMSHLKPYFNDLSSACTAGSICDADDADYSSGKCRRVYSGSVGATCGQSRTCQSGFACQDNKCVSKFTKCDKHSKFCPEGYYCKCNTNDEDGKCVQYANTDCQVYIEELVDCIDMKGCSFDIDITIGTCIYDHCYDLVKEVECCKTGNGFQNSYYPNKGMECDQCDQKTYGVVGDDCDTMHDQECMKNLWCNSTNKCQADNTGEPCKQGSDCYGGVCANNVCTVMKAIDDQCQIAQECWSNSCLNKYCSGWAEDFPCDPSRIGGNICNKGFFCDSITEKCTKQILSGNECISHLEPYYQDYDNVCEYGYICDYNPSELQNGICRRLYSGQEGDVCGGSLTCELGYACVKNKCTKNFDVCDDKTNLCPQTHYCNCNSNQTQGTCVQFSNNKCQEQADALTNCFTVNQCSYPEVKGNGQCMYDRCRNELNDYQCCLKKGYSNSYFVNSGIDCNNCYQMYTYQAFNQQCDPENEILCYDNLWCNPNTGKCAKDNTGGKCSKGDECYGGLCVNGECSIRKDNGDSCSVNDECWNDNCQGGMCRGKTENSDCNPSNYYGSECDVGQFCDSLTNKCIPRIQPGKECLSHIMPQLTDWRLVCSGGYYCDHVDQDFEKGYCKRYFSGKEGDTCGFSDTCELGLACQDNKCTSHYQKCDDVSKYCPWNSHCICNSDQIDGTCQQFANNYCQMEAEMLVDCSILNGCPYQTLTTKGSCLYEYCHSEIQYFECCLQENNYEGTFYPHSGLDCNLCPEHLEFAGVDEYCNEFRDVYCYDNLWCDYNDYKCKEDNTGGNCSYSIDCYGGVCANGICSGKLEAGDACVADTQCLTDKCTDGVCVGLPKGEKCDPTSLTLIKCEKGLFCDSITETCIEQIKPGKECYSHILPYLSEWAAVCSSGYICDNVDQNFEKGYCKRLYSSKDGDNCGFSFSCELGLACQNYECTSNFYSCDQTTKFCPEGGYCVCNDNEMAGYCAYHTNTDCQSQADEFINCQEKFGCGLLGERIEGSCTIENCFSQFSDFECCKQSGGYSRTYYLNKNVVCNTPTPTPTTGSDKIPDDNHNSIKLGVGMGIPICIALIAIAFFMWPKKKKQKKGNYEAL</sequence>
<proteinExistence type="predicted"/>